<reference evidence="2" key="1">
    <citation type="journal article" date="2013" name="Science">
        <title>The Amborella genome and the evolution of flowering plants.</title>
        <authorList>
            <consortium name="Amborella Genome Project"/>
        </authorList>
    </citation>
    <scope>NUCLEOTIDE SEQUENCE [LARGE SCALE GENOMIC DNA]</scope>
</reference>
<keyword evidence="2" id="KW-1185">Reference proteome</keyword>
<dbReference type="Proteomes" id="UP000017836">
    <property type="component" value="Unassembled WGS sequence"/>
</dbReference>
<evidence type="ECO:0000313" key="2">
    <source>
        <dbReference type="Proteomes" id="UP000017836"/>
    </source>
</evidence>
<protein>
    <submittedName>
        <fullName evidence="1">Uncharacterized protein</fullName>
    </submittedName>
</protein>
<organism evidence="1 2">
    <name type="scientific">Amborella trichopoda</name>
    <dbReference type="NCBI Taxonomy" id="13333"/>
    <lineage>
        <taxon>Eukaryota</taxon>
        <taxon>Viridiplantae</taxon>
        <taxon>Streptophyta</taxon>
        <taxon>Embryophyta</taxon>
        <taxon>Tracheophyta</taxon>
        <taxon>Spermatophyta</taxon>
        <taxon>Magnoliopsida</taxon>
        <taxon>Amborellales</taxon>
        <taxon>Amborellaceae</taxon>
        <taxon>Amborella</taxon>
    </lineage>
</organism>
<dbReference type="AlphaFoldDB" id="W1P9H0"/>
<dbReference type="Gramene" id="ERN04241">
    <property type="protein sequence ID" value="ERN04241"/>
    <property type="gene ID" value="AMTR_s00077p00148180"/>
</dbReference>
<dbReference type="EMBL" id="KI394293">
    <property type="protein sequence ID" value="ERN04241.1"/>
    <property type="molecule type" value="Genomic_DNA"/>
</dbReference>
<name>W1P9H0_AMBTC</name>
<dbReference type="HOGENOM" id="CLU_2609269_0_0_1"/>
<sequence>MRDTRNGLRRKNVNERIRVPMQSHGGRRLQKLTINSAQYPHMELPFEVLLLIFHALLLNVDEFKLALQRFEARVEIVFL</sequence>
<accession>W1P9H0</accession>
<gene>
    <name evidence="1" type="ORF">AMTR_s00077p00148180</name>
</gene>
<evidence type="ECO:0000313" key="1">
    <source>
        <dbReference type="EMBL" id="ERN04241.1"/>
    </source>
</evidence>
<proteinExistence type="predicted"/>